<dbReference type="SMART" id="SM00320">
    <property type="entry name" value="WD40"/>
    <property type="match status" value="12"/>
</dbReference>
<dbReference type="GO" id="GO:0032040">
    <property type="term" value="C:small-subunit processome"/>
    <property type="evidence" value="ECO:0007669"/>
    <property type="project" value="InterPro"/>
</dbReference>
<feature type="repeat" description="WD" evidence="5">
    <location>
        <begin position="376"/>
        <end position="418"/>
    </location>
</feature>
<dbReference type="GO" id="GO:0000480">
    <property type="term" value="P:endonucleolytic cleavage in 5'-ETS of tricistronic rRNA transcript (SSU-rRNA, 5.8S rRNA, LSU-rRNA)"/>
    <property type="evidence" value="ECO:0007669"/>
    <property type="project" value="TreeGrafter"/>
</dbReference>
<dbReference type="GO" id="GO:0034511">
    <property type="term" value="F:U3 snoRNA binding"/>
    <property type="evidence" value="ECO:0007669"/>
    <property type="project" value="TreeGrafter"/>
</dbReference>
<dbReference type="Pfam" id="PF00400">
    <property type="entry name" value="WD40"/>
    <property type="match status" value="7"/>
</dbReference>
<dbReference type="InterPro" id="IPR019775">
    <property type="entry name" value="WD40_repeat_CS"/>
</dbReference>
<dbReference type="InterPro" id="IPR036322">
    <property type="entry name" value="WD40_repeat_dom_sf"/>
</dbReference>
<dbReference type="PRINTS" id="PR00320">
    <property type="entry name" value="GPROTEINBRPT"/>
</dbReference>
<sequence length="796" mass="88847">MGIKNKLKEIFEVESTHGAIYTGGNVILSKDGSQLLCQKEFSVEILNLSQGKVTTCIGNLDDEDFINTFTYSVVDESVITSHKSGLFKKWTKDGSLIKAWKCIHKGPISKLAVNDDGNILASGGSDSSIRLWDLNHQTCTHNLRGLQGVVSVLTYHPNHEKNLVYGAADNTKIFAWDLTTGNEKLQFAGHFSKVTSINFTDDHKYMVSTGRDKVIIVWDSNSGKLIRTVPVFESIESAIVLSNNVKIPGFKKMKDDQLLVLIAGEKGIVRIWDASKPKELYVQENSLVTPASEEGGLSITHLFYNKDTKYIGIVTIDHNILIHKLSTFECLNQIIGFSDEVLDIAYVGSGDSHIAVATNSVDIKLYELSNMNCNLLKGHKDLVLSLAKSSSNPNVLLSSSKDNTIRVWLINSEEQKFNCIAIGSRHTESVGSVALSNLSTDFCVSVSQDSCLKFWKLDVNNFVDEPQQLHCSYTELAHQKDINCVSIAPNDKMIATGSQDKTAKLWSSDGLNLLGIFRGHKRGVWSVRFSPVDQILLTTSADCTMKIWSLSELNCLRTLEGHDSSVLRGEFMSKGMQIITSGADGLIKLWSIKTAECVHTMEKHEGRVWAIAVSNDEEYVISGGSDSLLVKWKDVTMEKKEREAKLQQDLALQEQTLSNLLHSKQLLKALKLAIRLDRPQQVLKIINLVIKSEDKGELSSTIKQLKPLQKEKLFKHASTWNMNSKNCHVAQLVINILLDDIQTGELKPVGFTSILESTIPYTERHFHRLTQLLQDLHFVKYTINCMQPHAKEVNME</sequence>
<feature type="repeat" description="WD" evidence="5">
    <location>
        <begin position="559"/>
        <end position="600"/>
    </location>
</feature>
<dbReference type="InterPro" id="IPR020472">
    <property type="entry name" value="WD40_PAC1"/>
</dbReference>
<evidence type="ECO:0000256" key="5">
    <source>
        <dbReference type="PROSITE-ProRule" id="PRU00221"/>
    </source>
</evidence>
<name>A0A6M2DVI1_XENCH</name>
<dbReference type="PANTHER" id="PTHR19854">
    <property type="entry name" value="TRANSDUCIN BETA-LIKE 3"/>
    <property type="match status" value="1"/>
</dbReference>
<organism evidence="7">
    <name type="scientific">Xenopsylla cheopis</name>
    <name type="common">Oriental rat flea</name>
    <name type="synonym">Pulex cheopis</name>
    <dbReference type="NCBI Taxonomy" id="163159"/>
    <lineage>
        <taxon>Eukaryota</taxon>
        <taxon>Metazoa</taxon>
        <taxon>Ecdysozoa</taxon>
        <taxon>Arthropoda</taxon>
        <taxon>Hexapoda</taxon>
        <taxon>Insecta</taxon>
        <taxon>Pterygota</taxon>
        <taxon>Neoptera</taxon>
        <taxon>Endopterygota</taxon>
        <taxon>Siphonaptera</taxon>
        <taxon>Pulicidae</taxon>
        <taxon>Xenopsyllinae</taxon>
        <taxon>Xenopsylla</taxon>
    </lineage>
</organism>
<feature type="repeat" description="WD" evidence="5">
    <location>
        <begin position="475"/>
        <end position="507"/>
    </location>
</feature>
<dbReference type="InterPro" id="IPR013934">
    <property type="entry name" value="Utp13_C"/>
</dbReference>
<keyword evidence="4" id="KW-0539">Nucleus</keyword>
<evidence type="ECO:0000256" key="3">
    <source>
        <dbReference type="ARBA" id="ARBA00022737"/>
    </source>
</evidence>
<dbReference type="SUPFAM" id="SSF50978">
    <property type="entry name" value="WD40 repeat-like"/>
    <property type="match status" value="2"/>
</dbReference>
<dbReference type="GO" id="GO:0030686">
    <property type="term" value="C:90S preribosome"/>
    <property type="evidence" value="ECO:0007669"/>
    <property type="project" value="TreeGrafter"/>
</dbReference>
<dbReference type="EMBL" id="GIIL01004951">
    <property type="protein sequence ID" value="NOV48677.1"/>
    <property type="molecule type" value="Transcribed_RNA"/>
</dbReference>
<reference evidence="7" key="1">
    <citation type="submission" date="2020-03" db="EMBL/GenBank/DDBJ databases">
        <title>Transcriptomic Profiling of the Digestive Tract of the Rat Flea, Xenopsylla cheopis, Following Blood Feeding and Infection with Yersinia pestis.</title>
        <authorList>
            <person name="Bland D.M."/>
            <person name="Martens C.A."/>
            <person name="Virtaneva K."/>
            <person name="Kanakabandi K."/>
            <person name="Long D."/>
            <person name="Rosenke R."/>
            <person name="Saturday G.A."/>
            <person name="Hoyt F.H."/>
            <person name="Bruno D.P."/>
            <person name="Ribeiro J.M.C."/>
            <person name="Hinnebusch J."/>
        </authorList>
    </citation>
    <scope>NUCLEOTIDE SEQUENCE</scope>
</reference>
<feature type="domain" description="U3 small nucleolar RNA-associated protein 13 C-terminal" evidence="6">
    <location>
        <begin position="654"/>
        <end position="786"/>
    </location>
</feature>
<comment type="subcellular location">
    <subcellularLocation>
        <location evidence="1">Nucleus</location>
        <location evidence="1">Nucleolus</location>
    </subcellularLocation>
</comment>
<dbReference type="PANTHER" id="PTHR19854:SF15">
    <property type="entry name" value="TRANSDUCIN BETA-LIKE PROTEIN 3"/>
    <property type="match status" value="1"/>
</dbReference>
<keyword evidence="2 5" id="KW-0853">WD repeat</keyword>
<feature type="repeat" description="WD" evidence="5">
    <location>
        <begin position="601"/>
        <end position="633"/>
    </location>
</feature>
<feature type="repeat" description="WD" evidence="5">
    <location>
        <begin position="104"/>
        <end position="142"/>
    </location>
</feature>
<accession>A0A6M2DVI1</accession>
<feature type="repeat" description="WD" evidence="5">
    <location>
        <begin position="187"/>
        <end position="228"/>
    </location>
</feature>
<feature type="repeat" description="WD" evidence="5">
    <location>
        <begin position="517"/>
        <end position="558"/>
    </location>
</feature>
<protein>
    <submittedName>
        <fullName evidence="7">Putative wd40-repeat-containing subunit of the 18s rrna processing complex</fullName>
    </submittedName>
</protein>
<dbReference type="PROSITE" id="PS50082">
    <property type="entry name" value="WD_REPEATS_2"/>
    <property type="match status" value="7"/>
</dbReference>
<dbReference type="AlphaFoldDB" id="A0A6M2DVI1"/>
<proteinExistence type="predicted"/>
<dbReference type="CDD" id="cd00200">
    <property type="entry name" value="WD40"/>
    <property type="match status" value="2"/>
</dbReference>
<evidence type="ECO:0000256" key="4">
    <source>
        <dbReference type="ARBA" id="ARBA00023242"/>
    </source>
</evidence>
<evidence type="ECO:0000313" key="7">
    <source>
        <dbReference type="EMBL" id="NOV48677.1"/>
    </source>
</evidence>
<dbReference type="PROSITE" id="PS50294">
    <property type="entry name" value="WD_REPEATS_REGION"/>
    <property type="match status" value="6"/>
</dbReference>
<evidence type="ECO:0000259" key="6">
    <source>
        <dbReference type="Pfam" id="PF08625"/>
    </source>
</evidence>
<dbReference type="Gene3D" id="2.130.10.10">
    <property type="entry name" value="YVTN repeat-like/Quinoprotein amine dehydrogenase"/>
    <property type="match status" value="3"/>
</dbReference>
<keyword evidence="3" id="KW-0677">Repeat</keyword>
<evidence type="ECO:0000256" key="1">
    <source>
        <dbReference type="ARBA" id="ARBA00004604"/>
    </source>
</evidence>
<dbReference type="InterPro" id="IPR015943">
    <property type="entry name" value="WD40/YVTN_repeat-like_dom_sf"/>
</dbReference>
<dbReference type="InterPro" id="IPR001680">
    <property type="entry name" value="WD40_rpt"/>
</dbReference>
<evidence type="ECO:0000256" key="2">
    <source>
        <dbReference type="ARBA" id="ARBA00022574"/>
    </source>
</evidence>
<dbReference type="GO" id="GO:0000472">
    <property type="term" value="P:endonucleolytic cleavage to generate mature 5'-end of SSU-rRNA from (SSU-rRNA, 5.8S rRNA, LSU-rRNA)"/>
    <property type="evidence" value="ECO:0007669"/>
    <property type="project" value="TreeGrafter"/>
</dbReference>
<dbReference type="PROSITE" id="PS00678">
    <property type="entry name" value="WD_REPEATS_1"/>
    <property type="match status" value="2"/>
</dbReference>
<dbReference type="Pfam" id="PF08625">
    <property type="entry name" value="Utp13"/>
    <property type="match status" value="1"/>
</dbReference>